<evidence type="ECO:0000313" key="9">
    <source>
        <dbReference type="Proteomes" id="UP000247584"/>
    </source>
</evidence>
<dbReference type="Gene3D" id="1.20.1270.180">
    <property type="match status" value="1"/>
</dbReference>
<dbReference type="InterPro" id="IPR052755">
    <property type="entry name" value="Lysozyme_Inhibitor_LprI"/>
</dbReference>
<protein>
    <recommendedName>
        <fullName evidence="10">DUF1311 domain-containing protein</fullName>
    </recommendedName>
</protein>
<evidence type="ECO:0008006" key="10">
    <source>
        <dbReference type="Google" id="ProtNLM"/>
    </source>
</evidence>
<reference evidence="8 9" key="1">
    <citation type="submission" date="2018-06" db="EMBL/GenBank/DDBJ databases">
        <title>Genomic Encyclopedia of Type Strains, Phase III (KMG-III): the genomes of soil and plant-associated and newly described type strains.</title>
        <authorList>
            <person name="Whitman W."/>
        </authorList>
    </citation>
    <scope>NUCLEOTIDE SEQUENCE [LARGE SCALE GENOMIC DNA]</scope>
    <source>
        <strain evidence="8 9">JC5</strain>
    </source>
</reference>
<evidence type="ECO:0000256" key="2">
    <source>
        <dbReference type="ARBA" id="ARBA00023136"/>
    </source>
</evidence>
<dbReference type="Proteomes" id="UP000247584">
    <property type="component" value="Unassembled WGS sequence"/>
</dbReference>
<dbReference type="Pfam" id="PF07007">
    <property type="entry name" value="LprI"/>
    <property type="match status" value="1"/>
</dbReference>
<name>A0ABX5PJG0_9GAMM</name>
<gene>
    <name evidence="8" type="ORF">C8J23_1331</name>
</gene>
<evidence type="ECO:0000256" key="4">
    <source>
        <dbReference type="ARBA" id="ARBA00023288"/>
    </source>
</evidence>
<comment type="caution">
    <text evidence="8">The sequence shown here is derived from an EMBL/GenBank/DDBJ whole genome shotgun (WGS) entry which is preliminary data.</text>
</comment>
<sequence length="236" mass="25709">MSFGTVSQAGLVLALVAAAMLSGCGQQTLDNSQDVAAALATGGGSTSPQATERELPTFDCNALGERASSIEMLICQEPELAKLDQQLAEVYAKASDKAVNEQPPLLKAEQRGWIKGRNECWKSEDKLQCTKDSYQRQIVELQARYHLVASTGPVFFACDGNPANELVTTFFETEPATMIAERGDRSILMFSVPSGSGAKYQGGDYSFWEHQGEARVTWGYGAEEMLCKVSVHFRTY</sequence>
<keyword evidence="4" id="KW-0449">Lipoprotein</keyword>
<evidence type="ECO:0000256" key="1">
    <source>
        <dbReference type="ARBA" id="ARBA00022729"/>
    </source>
</evidence>
<feature type="domain" description="C-type lysozyme inhibitor" evidence="7">
    <location>
        <begin position="156"/>
        <end position="224"/>
    </location>
</feature>
<keyword evidence="9" id="KW-1185">Reference proteome</keyword>
<feature type="signal peptide" evidence="5">
    <location>
        <begin position="1"/>
        <end position="19"/>
    </location>
</feature>
<feature type="domain" description="Lysozyme inhibitor LprI-like N-terminal" evidence="6">
    <location>
        <begin position="66"/>
        <end position="120"/>
    </location>
</feature>
<evidence type="ECO:0000256" key="5">
    <source>
        <dbReference type="SAM" id="SignalP"/>
    </source>
</evidence>
<dbReference type="RefSeq" id="WP_244201083.1">
    <property type="nucleotide sequence ID" value="NZ_QJSY01000033.1"/>
</dbReference>
<dbReference type="Gene3D" id="2.40.128.200">
    <property type="match status" value="1"/>
</dbReference>
<evidence type="ECO:0000259" key="7">
    <source>
        <dbReference type="Pfam" id="PF09864"/>
    </source>
</evidence>
<dbReference type="InterPro" id="IPR009739">
    <property type="entry name" value="LprI-like_N"/>
</dbReference>
<evidence type="ECO:0000313" key="8">
    <source>
        <dbReference type="EMBL" id="PYE56051.1"/>
    </source>
</evidence>
<feature type="chain" id="PRO_5046522865" description="DUF1311 domain-containing protein" evidence="5">
    <location>
        <begin position="20"/>
        <end position="236"/>
    </location>
</feature>
<keyword evidence="2" id="KW-0472">Membrane</keyword>
<dbReference type="EMBL" id="QJSY01000033">
    <property type="protein sequence ID" value="PYE56051.1"/>
    <property type="molecule type" value="Genomic_DNA"/>
</dbReference>
<dbReference type="SUPFAM" id="SSF141488">
    <property type="entry name" value="YdhA-like"/>
    <property type="match status" value="1"/>
</dbReference>
<evidence type="ECO:0000259" key="6">
    <source>
        <dbReference type="Pfam" id="PF07007"/>
    </source>
</evidence>
<keyword evidence="1 5" id="KW-0732">Signal</keyword>
<evidence type="ECO:0000256" key="3">
    <source>
        <dbReference type="ARBA" id="ARBA00023139"/>
    </source>
</evidence>
<proteinExistence type="predicted"/>
<dbReference type="Pfam" id="PF09864">
    <property type="entry name" value="MliC"/>
    <property type="match status" value="1"/>
</dbReference>
<dbReference type="PANTHER" id="PTHR37549">
    <property type="entry name" value="LIPOPROTEIN LPRI"/>
    <property type="match status" value="1"/>
</dbReference>
<dbReference type="InterPro" id="IPR036328">
    <property type="entry name" value="MliC_sf"/>
</dbReference>
<organism evidence="8 9">
    <name type="scientific">Shewanella chilikensis</name>
    <dbReference type="NCBI Taxonomy" id="558541"/>
    <lineage>
        <taxon>Bacteria</taxon>
        <taxon>Pseudomonadati</taxon>
        <taxon>Pseudomonadota</taxon>
        <taxon>Gammaproteobacteria</taxon>
        <taxon>Alteromonadales</taxon>
        <taxon>Shewanellaceae</taxon>
        <taxon>Shewanella</taxon>
    </lineage>
</organism>
<dbReference type="InterPro" id="IPR018660">
    <property type="entry name" value="MliC"/>
</dbReference>
<dbReference type="PANTHER" id="PTHR37549:SF1">
    <property type="entry name" value="LIPOPROTEIN LPRI"/>
    <property type="match status" value="1"/>
</dbReference>
<accession>A0ABX5PJG0</accession>
<keyword evidence="3" id="KW-0564">Palmitate</keyword>